<dbReference type="GO" id="GO:0046872">
    <property type="term" value="F:metal ion binding"/>
    <property type="evidence" value="ECO:0007669"/>
    <property type="project" value="UniProtKB-KW"/>
</dbReference>
<dbReference type="SUPFAM" id="SSF48576">
    <property type="entry name" value="Terpenoid synthases"/>
    <property type="match status" value="1"/>
</dbReference>
<dbReference type="GO" id="GO:0005737">
    <property type="term" value="C:cytoplasm"/>
    <property type="evidence" value="ECO:0007669"/>
    <property type="project" value="TreeGrafter"/>
</dbReference>
<sequence>MSFSISRSEFSSVLQLLIHDLTMYFEEIGLATNATEHIRKVIVTNVPNGKLYRGLSIPETGIICLSRELSEKEFQEMCILGWLVEMLQANLLIIDDIMDESTTRRGQPCWYKRPEVGLTAINDACMLKSAIFVLLKKYFSSHPSYLNMVESFQEIALLTEGGQESDELATKEHEPQQWTLEQYRSITLLKGGYYSFYLSVLLGLQYLKIATPLNVKQTEDILVPLGQFYQVQNDYLDVFGDSARTGKIGNDIQENKCSWVVIQALRICNERQRETICQNYGTPAVEMAREVQKVFESLPLIALFARETEELFEGLRIKIRDLDEGEGLRKGIFELLVEDIHRLHK</sequence>
<evidence type="ECO:0000256" key="2">
    <source>
        <dbReference type="ARBA" id="ARBA00022679"/>
    </source>
</evidence>
<keyword evidence="2 5" id="KW-0808">Transferase</keyword>
<evidence type="ECO:0000256" key="3">
    <source>
        <dbReference type="ARBA" id="ARBA00022723"/>
    </source>
</evidence>
<name>A0A2I2GHI3_9EURO</name>
<accession>A0A2I2GHI3</accession>
<dbReference type="GO" id="GO:0043386">
    <property type="term" value="P:mycotoxin biosynthetic process"/>
    <property type="evidence" value="ECO:0007669"/>
    <property type="project" value="UniProtKB-ARBA"/>
</dbReference>
<organism evidence="6 7">
    <name type="scientific">Aspergillus steynii IBT 23096</name>
    <dbReference type="NCBI Taxonomy" id="1392250"/>
    <lineage>
        <taxon>Eukaryota</taxon>
        <taxon>Fungi</taxon>
        <taxon>Dikarya</taxon>
        <taxon>Ascomycota</taxon>
        <taxon>Pezizomycotina</taxon>
        <taxon>Eurotiomycetes</taxon>
        <taxon>Eurotiomycetidae</taxon>
        <taxon>Eurotiales</taxon>
        <taxon>Aspergillaceae</taxon>
        <taxon>Aspergillus</taxon>
        <taxon>Aspergillus subgen. Circumdati</taxon>
    </lineage>
</organism>
<dbReference type="GO" id="GO:0004161">
    <property type="term" value="F:dimethylallyltranstransferase activity"/>
    <property type="evidence" value="ECO:0007669"/>
    <property type="project" value="TreeGrafter"/>
</dbReference>
<dbReference type="AlphaFoldDB" id="A0A2I2GHI3"/>
<keyword evidence="7" id="KW-1185">Reference proteome</keyword>
<comment type="cofactor">
    <cofactor evidence="1">
        <name>Mg(2+)</name>
        <dbReference type="ChEBI" id="CHEBI:18420"/>
    </cofactor>
</comment>
<dbReference type="InterPro" id="IPR039702">
    <property type="entry name" value="FPS1-like"/>
</dbReference>
<dbReference type="CDD" id="cd00685">
    <property type="entry name" value="Trans_IPPS_HT"/>
    <property type="match status" value="1"/>
</dbReference>
<dbReference type="Proteomes" id="UP000234275">
    <property type="component" value="Unassembled WGS sequence"/>
</dbReference>
<dbReference type="OrthoDB" id="10257492at2759"/>
<comment type="caution">
    <text evidence="6">The sequence shown here is derived from an EMBL/GenBank/DDBJ whole genome shotgun (WGS) entry which is preliminary data.</text>
</comment>
<dbReference type="EMBL" id="MSFO01000002">
    <property type="protein sequence ID" value="PLB52335.1"/>
    <property type="molecule type" value="Genomic_DNA"/>
</dbReference>
<dbReference type="SFLD" id="SFLDS00005">
    <property type="entry name" value="Isoprenoid_Synthase_Type_I"/>
    <property type="match status" value="1"/>
</dbReference>
<dbReference type="PROSITE" id="PS00723">
    <property type="entry name" value="POLYPRENYL_SYNTHASE_1"/>
    <property type="match status" value="1"/>
</dbReference>
<evidence type="ECO:0000256" key="4">
    <source>
        <dbReference type="ARBA" id="ARBA00022842"/>
    </source>
</evidence>
<evidence type="ECO:0000256" key="1">
    <source>
        <dbReference type="ARBA" id="ARBA00001946"/>
    </source>
</evidence>
<dbReference type="STRING" id="1392250.A0A2I2GHI3"/>
<dbReference type="GO" id="GO:0046165">
    <property type="term" value="P:alcohol biosynthetic process"/>
    <property type="evidence" value="ECO:0007669"/>
    <property type="project" value="UniProtKB-ARBA"/>
</dbReference>
<dbReference type="Gene3D" id="1.10.600.10">
    <property type="entry name" value="Farnesyl Diphosphate Synthase"/>
    <property type="match status" value="1"/>
</dbReference>
<dbReference type="InterPro" id="IPR008949">
    <property type="entry name" value="Isoprenoid_synthase_dom_sf"/>
</dbReference>
<keyword evidence="4" id="KW-0460">Magnesium</keyword>
<keyword evidence="3" id="KW-0479">Metal-binding</keyword>
<dbReference type="RefSeq" id="XP_024707637.1">
    <property type="nucleotide sequence ID" value="XM_024843710.1"/>
</dbReference>
<comment type="similarity">
    <text evidence="5">Belongs to the FPP/GGPP synthase family.</text>
</comment>
<dbReference type="InterPro" id="IPR000092">
    <property type="entry name" value="Polyprenyl_synt"/>
</dbReference>
<reference evidence="6 7" key="1">
    <citation type="submission" date="2016-12" db="EMBL/GenBank/DDBJ databases">
        <title>The genomes of Aspergillus section Nigri reveals drivers in fungal speciation.</title>
        <authorList>
            <consortium name="DOE Joint Genome Institute"/>
            <person name="Vesth T.C."/>
            <person name="Nybo J."/>
            <person name="Theobald S."/>
            <person name="Brandl J."/>
            <person name="Frisvad J.C."/>
            <person name="Nielsen K.F."/>
            <person name="Lyhne E.K."/>
            <person name="Kogle M.E."/>
            <person name="Kuo A."/>
            <person name="Riley R."/>
            <person name="Clum A."/>
            <person name="Nolan M."/>
            <person name="Lipzen A."/>
            <person name="Salamov A."/>
            <person name="Henrissat B."/>
            <person name="Wiebenga A."/>
            <person name="De Vries R.P."/>
            <person name="Grigoriev I.V."/>
            <person name="Mortensen U.H."/>
            <person name="Andersen M.R."/>
            <person name="Baker S.E."/>
        </authorList>
    </citation>
    <scope>NUCLEOTIDE SEQUENCE [LARGE SCALE GENOMIC DNA]</scope>
    <source>
        <strain evidence="6 7">IBT 23096</strain>
    </source>
</reference>
<dbReference type="InterPro" id="IPR033749">
    <property type="entry name" value="Polyprenyl_synt_CS"/>
</dbReference>
<dbReference type="VEuPathDB" id="FungiDB:P170DRAFT_348991"/>
<dbReference type="Pfam" id="PF00348">
    <property type="entry name" value="polyprenyl_synt"/>
    <property type="match status" value="1"/>
</dbReference>
<proteinExistence type="inferred from homology"/>
<dbReference type="GeneID" id="36551410"/>
<gene>
    <name evidence="6" type="ORF">P170DRAFT_348991</name>
</gene>
<evidence type="ECO:0000313" key="6">
    <source>
        <dbReference type="EMBL" id="PLB52335.1"/>
    </source>
</evidence>
<dbReference type="GO" id="GO:0045337">
    <property type="term" value="P:farnesyl diphosphate biosynthetic process"/>
    <property type="evidence" value="ECO:0007669"/>
    <property type="project" value="TreeGrafter"/>
</dbReference>
<dbReference type="PANTHER" id="PTHR11525:SF0">
    <property type="entry name" value="FARNESYL PYROPHOSPHATE SYNTHASE"/>
    <property type="match status" value="1"/>
</dbReference>
<dbReference type="GO" id="GO:0004337">
    <property type="term" value="F:(2E,6E)-farnesyl diphosphate synthase activity"/>
    <property type="evidence" value="ECO:0007669"/>
    <property type="project" value="TreeGrafter"/>
</dbReference>
<dbReference type="PANTHER" id="PTHR11525">
    <property type="entry name" value="FARNESYL-PYROPHOSPHATE SYNTHETASE"/>
    <property type="match status" value="1"/>
</dbReference>
<evidence type="ECO:0000256" key="5">
    <source>
        <dbReference type="RuleBase" id="RU004466"/>
    </source>
</evidence>
<evidence type="ECO:0000313" key="7">
    <source>
        <dbReference type="Proteomes" id="UP000234275"/>
    </source>
</evidence>
<protein>
    <submittedName>
        <fullName evidence="6">Terpenoid synthase</fullName>
    </submittedName>
</protein>